<dbReference type="Proteomes" id="UP001602322">
    <property type="component" value="Unassembled WGS sequence"/>
</dbReference>
<name>A0ABW6X1F5_9ACTN</name>
<dbReference type="InterPro" id="IPR007278">
    <property type="entry name" value="DUF397"/>
</dbReference>
<evidence type="ECO:0000259" key="2">
    <source>
        <dbReference type="Pfam" id="PF04149"/>
    </source>
</evidence>
<reference evidence="3 4" key="1">
    <citation type="submission" date="2024-10" db="EMBL/GenBank/DDBJ databases">
        <title>The Natural Products Discovery Center: Release of the First 8490 Sequenced Strains for Exploring Actinobacteria Biosynthetic Diversity.</title>
        <authorList>
            <person name="Kalkreuter E."/>
            <person name="Kautsar S.A."/>
            <person name="Yang D."/>
            <person name="Bader C.D."/>
            <person name="Teijaro C.N."/>
            <person name="Fluegel L."/>
            <person name="Davis C.M."/>
            <person name="Simpson J.R."/>
            <person name="Lauterbach L."/>
            <person name="Steele A.D."/>
            <person name="Gui C."/>
            <person name="Meng S."/>
            <person name="Li G."/>
            <person name="Viehrig K."/>
            <person name="Ye F."/>
            <person name="Su P."/>
            <person name="Kiefer A.F."/>
            <person name="Nichols A."/>
            <person name="Cepeda A.J."/>
            <person name="Yan W."/>
            <person name="Fan B."/>
            <person name="Jiang Y."/>
            <person name="Adhikari A."/>
            <person name="Zheng C.-J."/>
            <person name="Schuster L."/>
            <person name="Cowan T.M."/>
            <person name="Smanski M.J."/>
            <person name="Chevrette M.G."/>
            <person name="De Carvalho L.P.S."/>
            <person name="Shen B."/>
        </authorList>
    </citation>
    <scope>NUCLEOTIDE SEQUENCE [LARGE SCALE GENOMIC DNA]</scope>
    <source>
        <strain evidence="3 4">NPDC012540</strain>
    </source>
</reference>
<dbReference type="Pfam" id="PF04149">
    <property type="entry name" value="DUF397"/>
    <property type="match status" value="1"/>
</dbReference>
<feature type="region of interest" description="Disordered" evidence="1">
    <location>
        <begin position="1"/>
        <end position="20"/>
    </location>
</feature>
<sequence>MSLLSAGHRSESEWFKSSYSGSNNNDCVEVAMSPRAVRVRDSKNVPGPVIGVSAPAWDRFLEYATER</sequence>
<evidence type="ECO:0000313" key="3">
    <source>
        <dbReference type="EMBL" id="MFF5895246.1"/>
    </source>
</evidence>
<feature type="domain" description="DUF397" evidence="2">
    <location>
        <begin position="13"/>
        <end position="64"/>
    </location>
</feature>
<gene>
    <name evidence="3" type="ORF">ACFY8O_04865</name>
</gene>
<protein>
    <submittedName>
        <fullName evidence="3">DUF397 domain-containing protein</fullName>
    </submittedName>
</protein>
<evidence type="ECO:0000313" key="4">
    <source>
        <dbReference type="Proteomes" id="UP001602322"/>
    </source>
</evidence>
<comment type="caution">
    <text evidence="3">The sequence shown here is derived from an EMBL/GenBank/DDBJ whole genome shotgun (WGS) entry which is preliminary data.</text>
</comment>
<evidence type="ECO:0000256" key="1">
    <source>
        <dbReference type="SAM" id="MobiDB-lite"/>
    </source>
</evidence>
<keyword evidence="4" id="KW-1185">Reference proteome</keyword>
<accession>A0ABW6X1F5</accession>
<organism evidence="3 4">
    <name type="scientific">Streptomyces argenteolus</name>
    <dbReference type="NCBI Taxonomy" id="67274"/>
    <lineage>
        <taxon>Bacteria</taxon>
        <taxon>Bacillati</taxon>
        <taxon>Actinomycetota</taxon>
        <taxon>Actinomycetes</taxon>
        <taxon>Kitasatosporales</taxon>
        <taxon>Streptomycetaceae</taxon>
        <taxon>Streptomyces</taxon>
    </lineage>
</organism>
<dbReference type="EMBL" id="JBIBEG010000001">
    <property type="protein sequence ID" value="MFF5895246.1"/>
    <property type="molecule type" value="Genomic_DNA"/>
</dbReference>
<dbReference type="RefSeq" id="WP_145804051.1">
    <property type="nucleotide sequence ID" value="NZ_JBIBEG010000001.1"/>
</dbReference>
<proteinExistence type="predicted"/>